<dbReference type="InterPro" id="IPR036922">
    <property type="entry name" value="Rieske_2Fe-2S_sf"/>
</dbReference>
<dbReference type="GO" id="GO:0051213">
    <property type="term" value="F:dioxygenase activity"/>
    <property type="evidence" value="ECO:0007669"/>
    <property type="project" value="UniProtKB-KW"/>
</dbReference>
<name>A0A934IQB6_9HYPH</name>
<reference evidence="3" key="1">
    <citation type="submission" date="2020-12" db="EMBL/GenBank/DDBJ databases">
        <title>Bacterial taxonomy.</title>
        <authorList>
            <person name="Pan X."/>
        </authorList>
    </citation>
    <scope>NUCLEOTIDE SEQUENCE</scope>
    <source>
        <strain evidence="3">B2012</strain>
    </source>
</reference>
<keyword evidence="4" id="KW-1185">Reference proteome</keyword>
<feature type="domain" description="Vanillate O-demethylase oxygenase-like C-terminal catalytic" evidence="2">
    <location>
        <begin position="109"/>
        <end position="279"/>
    </location>
</feature>
<evidence type="ECO:0000259" key="2">
    <source>
        <dbReference type="Pfam" id="PF19112"/>
    </source>
</evidence>
<dbReference type="SUPFAM" id="SSF55961">
    <property type="entry name" value="Bet v1-like"/>
    <property type="match status" value="1"/>
</dbReference>
<dbReference type="EMBL" id="JAEKJA010000024">
    <property type="protein sequence ID" value="MBJ3778127.1"/>
    <property type="molecule type" value="Genomic_DNA"/>
</dbReference>
<dbReference type="SUPFAM" id="SSF50022">
    <property type="entry name" value="ISP domain"/>
    <property type="match status" value="1"/>
</dbReference>
<dbReference type="Pfam" id="PF19112">
    <property type="entry name" value="VanA_C"/>
    <property type="match status" value="1"/>
</dbReference>
<dbReference type="InterPro" id="IPR050584">
    <property type="entry name" value="Cholesterol_7-desaturase"/>
</dbReference>
<dbReference type="PANTHER" id="PTHR21266">
    <property type="entry name" value="IRON-SULFUR DOMAIN CONTAINING PROTEIN"/>
    <property type="match status" value="1"/>
</dbReference>
<dbReference type="Proteomes" id="UP000609531">
    <property type="component" value="Unassembled WGS sequence"/>
</dbReference>
<proteinExistence type="predicted"/>
<keyword evidence="3" id="KW-0223">Dioxygenase</keyword>
<comment type="caution">
    <text evidence="3">The sequence shown here is derived from an EMBL/GenBank/DDBJ whole genome shotgun (WGS) entry which is preliminary data.</text>
</comment>
<accession>A0A934IQB6</accession>
<dbReference type="InterPro" id="IPR044043">
    <property type="entry name" value="VanA_C_cat"/>
</dbReference>
<gene>
    <name evidence="3" type="ORF">JCR33_20670</name>
</gene>
<dbReference type="PANTHER" id="PTHR21266:SF60">
    <property type="entry name" value="3-KETOSTEROID-9-ALPHA-MONOOXYGENASE, OXYGENASE COMPONENT"/>
    <property type="match status" value="1"/>
</dbReference>
<evidence type="ECO:0000313" key="3">
    <source>
        <dbReference type="EMBL" id="MBJ3778127.1"/>
    </source>
</evidence>
<dbReference type="GO" id="GO:0051537">
    <property type="term" value="F:2 iron, 2 sulfur cluster binding"/>
    <property type="evidence" value="ECO:0007669"/>
    <property type="project" value="InterPro"/>
</dbReference>
<evidence type="ECO:0000313" key="4">
    <source>
        <dbReference type="Proteomes" id="UP000609531"/>
    </source>
</evidence>
<dbReference type="AlphaFoldDB" id="A0A934IQB6"/>
<sequence>MTRTTDPVALNDWYVVGYAPDITADAPRRTRLLGQDIEVSRAPQGGFACREIGEDGGRTVPHVEERYGFVWVCLGTPAQDIIAIPEFSEGSDRRFLHRGRIAVPISGLRVIENFFDLSHFSFVHTGTLGGYGNAEVARYDVEFREDGTELWAVGCSFVQPKASAAVATQDTVVYYDYRIPRPFISIIYKDSLVERGRKDLIGLFIQPVEETSCVVHSFAFIFDRTNTDTDILHFYHEIFAQDRMILIHQHPQALPVSPLGEVPTISDASSVAYRRWVDQSGLEFSVLRNWTGDQMTRLGQVAGSGDAGVAA</sequence>
<dbReference type="Gene3D" id="3.90.380.10">
    <property type="entry name" value="Naphthalene 1,2-dioxygenase Alpha Subunit, Chain A, domain 1"/>
    <property type="match status" value="1"/>
</dbReference>
<evidence type="ECO:0000256" key="1">
    <source>
        <dbReference type="ARBA" id="ARBA00023002"/>
    </source>
</evidence>
<keyword evidence="1" id="KW-0560">Oxidoreductase</keyword>
<dbReference type="RefSeq" id="WP_198884035.1">
    <property type="nucleotide sequence ID" value="NZ_JAEKJA010000024.1"/>
</dbReference>
<protein>
    <submittedName>
        <fullName evidence="3">Aromatic ring-hydroxylating dioxygenase subunit alpha</fullName>
    </submittedName>
</protein>
<organism evidence="3 4">
    <name type="scientific">Acuticoccus mangrovi</name>
    <dbReference type="NCBI Taxonomy" id="2796142"/>
    <lineage>
        <taxon>Bacteria</taxon>
        <taxon>Pseudomonadati</taxon>
        <taxon>Pseudomonadota</taxon>
        <taxon>Alphaproteobacteria</taxon>
        <taxon>Hyphomicrobiales</taxon>
        <taxon>Amorphaceae</taxon>
        <taxon>Acuticoccus</taxon>
    </lineage>
</organism>